<protein>
    <submittedName>
        <fullName evidence="1">Uncharacterized protein</fullName>
    </submittedName>
</protein>
<dbReference type="AlphaFoldDB" id="A0A452XKN5"/>
<reference evidence="1" key="3">
    <citation type="journal article" date="2017" name="Nature">
        <title>Genome sequence of the progenitor of the wheat D genome Aegilops tauschii.</title>
        <authorList>
            <person name="Luo M.C."/>
            <person name="Gu Y.Q."/>
            <person name="Puiu D."/>
            <person name="Wang H."/>
            <person name="Twardziok S.O."/>
            <person name="Deal K.R."/>
            <person name="Huo N."/>
            <person name="Zhu T."/>
            <person name="Wang L."/>
            <person name="Wang Y."/>
            <person name="McGuire P.E."/>
            <person name="Liu S."/>
            <person name="Long H."/>
            <person name="Ramasamy R.K."/>
            <person name="Rodriguez J.C."/>
            <person name="Van S.L."/>
            <person name="Yuan L."/>
            <person name="Wang Z."/>
            <person name="Xia Z."/>
            <person name="Xiao L."/>
            <person name="Anderson O.D."/>
            <person name="Ouyang S."/>
            <person name="Liang Y."/>
            <person name="Zimin A.V."/>
            <person name="Pertea G."/>
            <person name="Qi P."/>
            <person name="Bennetzen J.L."/>
            <person name="Dai X."/>
            <person name="Dawson M.W."/>
            <person name="Muller H.G."/>
            <person name="Kugler K."/>
            <person name="Rivarola-Duarte L."/>
            <person name="Spannagl M."/>
            <person name="Mayer K.F.X."/>
            <person name="Lu F.H."/>
            <person name="Bevan M.W."/>
            <person name="Leroy P."/>
            <person name="Li P."/>
            <person name="You F.M."/>
            <person name="Sun Q."/>
            <person name="Liu Z."/>
            <person name="Lyons E."/>
            <person name="Wicker T."/>
            <person name="Salzberg S.L."/>
            <person name="Devos K.M."/>
            <person name="Dvorak J."/>
        </authorList>
    </citation>
    <scope>NUCLEOTIDE SEQUENCE [LARGE SCALE GENOMIC DNA]</scope>
    <source>
        <strain evidence="1">cv. AL8/78</strain>
    </source>
</reference>
<accession>A0A452XKN5</accession>
<reference evidence="1" key="4">
    <citation type="submission" date="2019-03" db="UniProtKB">
        <authorList>
            <consortium name="EnsemblPlants"/>
        </authorList>
    </citation>
    <scope>IDENTIFICATION</scope>
</reference>
<reference evidence="1" key="5">
    <citation type="journal article" date="2021" name="G3 (Bethesda)">
        <title>Aegilops tauschii genome assembly Aet v5.0 features greater sequence contiguity and improved annotation.</title>
        <authorList>
            <person name="Wang L."/>
            <person name="Zhu T."/>
            <person name="Rodriguez J.C."/>
            <person name="Deal K.R."/>
            <person name="Dubcovsky J."/>
            <person name="McGuire P.E."/>
            <person name="Lux T."/>
            <person name="Spannagl M."/>
            <person name="Mayer K.F.X."/>
            <person name="Baldrich P."/>
            <person name="Meyers B.C."/>
            <person name="Huo N."/>
            <person name="Gu Y.Q."/>
            <person name="Zhou H."/>
            <person name="Devos K.M."/>
            <person name="Bennetzen J.L."/>
            <person name="Unver T."/>
            <person name="Budak H."/>
            <person name="Gulick P.J."/>
            <person name="Galiba G."/>
            <person name="Kalapos B."/>
            <person name="Nelson D.R."/>
            <person name="Li P."/>
            <person name="You F.M."/>
            <person name="Luo M.C."/>
            <person name="Dvorak J."/>
        </authorList>
    </citation>
    <scope>NUCLEOTIDE SEQUENCE [LARGE SCALE GENOMIC DNA]</scope>
    <source>
        <strain evidence="1">cv. AL8/78</strain>
    </source>
</reference>
<evidence type="ECO:0000313" key="1">
    <source>
        <dbReference type="EnsemblPlants" id="AET1Gv20042900.11"/>
    </source>
</evidence>
<name>A0A452XKN5_AEGTS</name>
<dbReference type="EnsemblPlants" id="AET1Gv20042900.11">
    <property type="protein sequence ID" value="AET1Gv20042900.11"/>
    <property type="gene ID" value="AET1Gv20042900"/>
</dbReference>
<reference evidence="2" key="2">
    <citation type="journal article" date="2017" name="Nat. Plants">
        <title>The Aegilops tauschii genome reveals multiple impacts of transposons.</title>
        <authorList>
            <person name="Zhao G."/>
            <person name="Zou C."/>
            <person name="Li K."/>
            <person name="Wang K."/>
            <person name="Li T."/>
            <person name="Gao L."/>
            <person name="Zhang X."/>
            <person name="Wang H."/>
            <person name="Yang Z."/>
            <person name="Liu X."/>
            <person name="Jiang W."/>
            <person name="Mao L."/>
            <person name="Kong X."/>
            <person name="Jiao Y."/>
            <person name="Jia J."/>
        </authorList>
    </citation>
    <scope>NUCLEOTIDE SEQUENCE [LARGE SCALE GENOMIC DNA]</scope>
    <source>
        <strain evidence="2">cv. AL8/78</strain>
    </source>
</reference>
<proteinExistence type="predicted"/>
<organism evidence="1 2">
    <name type="scientific">Aegilops tauschii subsp. strangulata</name>
    <name type="common">Goatgrass</name>
    <dbReference type="NCBI Taxonomy" id="200361"/>
    <lineage>
        <taxon>Eukaryota</taxon>
        <taxon>Viridiplantae</taxon>
        <taxon>Streptophyta</taxon>
        <taxon>Embryophyta</taxon>
        <taxon>Tracheophyta</taxon>
        <taxon>Spermatophyta</taxon>
        <taxon>Magnoliopsida</taxon>
        <taxon>Liliopsida</taxon>
        <taxon>Poales</taxon>
        <taxon>Poaceae</taxon>
        <taxon>BOP clade</taxon>
        <taxon>Pooideae</taxon>
        <taxon>Triticodae</taxon>
        <taxon>Triticeae</taxon>
        <taxon>Triticinae</taxon>
        <taxon>Aegilops</taxon>
    </lineage>
</organism>
<keyword evidence="2" id="KW-1185">Reference proteome</keyword>
<sequence>GSVNHHMQLNHCSQVQTLEGLHSFSHKPTRTAIALGSDRRISSRIAAETTVDSYSYQSS</sequence>
<dbReference type="Proteomes" id="UP000015105">
    <property type="component" value="Chromosome 1D"/>
</dbReference>
<evidence type="ECO:0000313" key="2">
    <source>
        <dbReference type="Proteomes" id="UP000015105"/>
    </source>
</evidence>
<reference evidence="2" key="1">
    <citation type="journal article" date="2014" name="Science">
        <title>Ancient hybridizations among the ancestral genomes of bread wheat.</title>
        <authorList>
            <consortium name="International Wheat Genome Sequencing Consortium,"/>
            <person name="Marcussen T."/>
            <person name="Sandve S.R."/>
            <person name="Heier L."/>
            <person name="Spannagl M."/>
            <person name="Pfeifer M."/>
            <person name="Jakobsen K.S."/>
            <person name="Wulff B.B."/>
            <person name="Steuernagel B."/>
            <person name="Mayer K.F."/>
            <person name="Olsen O.A."/>
        </authorList>
    </citation>
    <scope>NUCLEOTIDE SEQUENCE [LARGE SCALE GENOMIC DNA]</scope>
    <source>
        <strain evidence="2">cv. AL8/78</strain>
    </source>
</reference>
<dbReference type="Gramene" id="AET1Gv20042900.11">
    <property type="protein sequence ID" value="AET1Gv20042900.11"/>
    <property type="gene ID" value="AET1Gv20042900"/>
</dbReference>